<feature type="domain" description="TF-B3" evidence="7">
    <location>
        <begin position="10"/>
        <end position="103"/>
    </location>
</feature>
<reference evidence="9" key="1">
    <citation type="submission" date="2013-01" db="EMBL/GenBank/DDBJ databases">
        <title>Draft Genome Sequence of a Mulberry Tree, Morus notabilis C.K. Schneid.</title>
        <authorList>
            <person name="He N."/>
            <person name="Zhao S."/>
        </authorList>
    </citation>
    <scope>NUCLEOTIDE SEQUENCE</scope>
</reference>
<evidence type="ECO:0000256" key="6">
    <source>
        <dbReference type="SAM" id="MobiDB-lite"/>
    </source>
</evidence>
<evidence type="ECO:0000313" key="9">
    <source>
        <dbReference type="Proteomes" id="UP000030645"/>
    </source>
</evidence>
<dbReference type="AlphaFoldDB" id="W9SGP8"/>
<dbReference type="GO" id="GO:0005634">
    <property type="term" value="C:nucleus"/>
    <property type="evidence" value="ECO:0007669"/>
    <property type="project" value="UniProtKB-SubCell"/>
</dbReference>
<dbReference type="PANTHER" id="PTHR31920">
    <property type="entry name" value="B3 DOMAIN-CONTAINING"/>
    <property type="match status" value="1"/>
</dbReference>
<keyword evidence="5" id="KW-0539">Nucleus</keyword>
<feature type="region of interest" description="Disordered" evidence="6">
    <location>
        <begin position="362"/>
        <end position="401"/>
    </location>
</feature>
<dbReference type="InterPro" id="IPR015300">
    <property type="entry name" value="DNA-bd_pseudobarrel_sf"/>
</dbReference>
<dbReference type="InterPro" id="IPR050655">
    <property type="entry name" value="Plant_B3_domain"/>
</dbReference>
<keyword evidence="9" id="KW-1185">Reference proteome</keyword>
<feature type="region of interest" description="Disordered" evidence="6">
    <location>
        <begin position="199"/>
        <end position="228"/>
    </location>
</feature>
<keyword evidence="2" id="KW-0805">Transcription regulation</keyword>
<evidence type="ECO:0000256" key="4">
    <source>
        <dbReference type="ARBA" id="ARBA00023163"/>
    </source>
</evidence>
<dbReference type="SUPFAM" id="SSF101936">
    <property type="entry name" value="DNA-binding pseudobarrel domain"/>
    <property type="match status" value="3"/>
</dbReference>
<dbReference type="SMART" id="SM01019">
    <property type="entry name" value="B3"/>
    <property type="match status" value="3"/>
</dbReference>
<keyword evidence="4" id="KW-0804">Transcription</keyword>
<evidence type="ECO:0000256" key="3">
    <source>
        <dbReference type="ARBA" id="ARBA00023125"/>
    </source>
</evidence>
<dbReference type="PANTHER" id="PTHR31920:SF37">
    <property type="entry name" value="B3 DOMAIN-CONTAINING TRANSCRIPTION FACTOR VRN1"/>
    <property type="match status" value="1"/>
</dbReference>
<dbReference type="PROSITE" id="PS50863">
    <property type="entry name" value="B3"/>
    <property type="match status" value="3"/>
</dbReference>
<comment type="subcellular location">
    <subcellularLocation>
        <location evidence="1">Nucleus</location>
    </subcellularLocation>
</comment>
<protein>
    <submittedName>
        <fullName evidence="8">B3 domain-containing protein</fullName>
    </submittedName>
</protein>
<dbReference type="GO" id="GO:0003677">
    <property type="term" value="F:DNA binding"/>
    <property type="evidence" value="ECO:0007669"/>
    <property type="project" value="UniProtKB-KW"/>
</dbReference>
<dbReference type="CDD" id="cd10017">
    <property type="entry name" value="B3_DNA"/>
    <property type="match status" value="2"/>
</dbReference>
<dbReference type="Pfam" id="PF02362">
    <property type="entry name" value="B3"/>
    <property type="match status" value="3"/>
</dbReference>
<sequence>MASGSSTDFGFFKLILETALRKKMLELPKKFVRLYGKTLSSSVCLRPRCGSKWKIGLEKREDKVWLCQGWPEFAKLYALDFGHFLFFKYKGNSQFYVSICDISACEIHYPSIPANLNDPNVYVPKKEKTIGYVESLQMFGSSSSEEKYIPPSSPPQKRTRTNASGECQKEGTHRIRKVKTECTSDDDSGIHSWGAAEVTRSQHRQGKGVAKKVSAPIERRSESSEVTGEKMASITIRFQILSSGGGTGQRTNGRIERKSLTLPYSEWRLHLEKKDGKVWLQRGWPEFVKHYAIGVGHLLFFRYKGSSKFEVSVCDISNCEVDEPDASGPKKGEIDVDGNTIKMLESSDDDDSVHIIEHLSSQEEYLQPSSPPHKRMGTSGKASKEKSATKRGGAAEARGKHRSYRHSKAFKAASKIFSEKPIFVATVTRIHNTRLPATFVQRHIEQRSPMVTLKVESRSWYVRFLSCKTGYFLGKGYCRFLRENSISLGDVCAYELNEKNAQGEVVLKVSIFRQAEY</sequence>
<proteinExistence type="predicted"/>
<keyword evidence="3" id="KW-0238">DNA-binding</keyword>
<feature type="domain" description="TF-B3" evidence="7">
    <location>
        <begin position="418"/>
        <end position="515"/>
    </location>
</feature>
<name>W9SGP8_9ROSA</name>
<accession>W9SGP8</accession>
<evidence type="ECO:0000313" key="8">
    <source>
        <dbReference type="EMBL" id="EXC28044.1"/>
    </source>
</evidence>
<dbReference type="Gene3D" id="2.40.330.10">
    <property type="entry name" value="DNA-binding pseudobarrel domain"/>
    <property type="match status" value="3"/>
</dbReference>
<feature type="region of interest" description="Disordered" evidence="6">
    <location>
        <begin position="143"/>
        <end position="172"/>
    </location>
</feature>
<evidence type="ECO:0000259" key="7">
    <source>
        <dbReference type="PROSITE" id="PS50863"/>
    </source>
</evidence>
<organism evidence="8 9">
    <name type="scientific">Morus notabilis</name>
    <dbReference type="NCBI Taxonomy" id="981085"/>
    <lineage>
        <taxon>Eukaryota</taxon>
        <taxon>Viridiplantae</taxon>
        <taxon>Streptophyta</taxon>
        <taxon>Embryophyta</taxon>
        <taxon>Tracheophyta</taxon>
        <taxon>Spermatophyta</taxon>
        <taxon>Magnoliopsida</taxon>
        <taxon>eudicotyledons</taxon>
        <taxon>Gunneridae</taxon>
        <taxon>Pentapetalae</taxon>
        <taxon>rosids</taxon>
        <taxon>fabids</taxon>
        <taxon>Rosales</taxon>
        <taxon>Moraceae</taxon>
        <taxon>Moreae</taxon>
        <taxon>Morus</taxon>
    </lineage>
</organism>
<dbReference type="EMBL" id="KE346160">
    <property type="protein sequence ID" value="EXC28044.1"/>
    <property type="molecule type" value="Genomic_DNA"/>
</dbReference>
<dbReference type="STRING" id="981085.W9SGP8"/>
<feature type="compositionally biased region" description="Basic residues" evidence="6">
    <location>
        <begin position="201"/>
        <end position="210"/>
    </location>
</feature>
<dbReference type="InterPro" id="IPR003340">
    <property type="entry name" value="B3_DNA-bd"/>
</dbReference>
<evidence type="ECO:0000256" key="1">
    <source>
        <dbReference type="ARBA" id="ARBA00004123"/>
    </source>
</evidence>
<evidence type="ECO:0000256" key="5">
    <source>
        <dbReference type="ARBA" id="ARBA00023242"/>
    </source>
</evidence>
<evidence type="ECO:0000256" key="2">
    <source>
        <dbReference type="ARBA" id="ARBA00023015"/>
    </source>
</evidence>
<dbReference type="Proteomes" id="UP000030645">
    <property type="component" value="Unassembled WGS sequence"/>
</dbReference>
<gene>
    <name evidence="8" type="ORF">L484_022278</name>
</gene>
<feature type="domain" description="TF-B3" evidence="7">
    <location>
        <begin position="266"/>
        <end position="317"/>
    </location>
</feature>